<evidence type="ECO:0000313" key="3">
    <source>
        <dbReference type="Proteomes" id="UP000642070"/>
    </source>
</evidence>
<dbReference type="Proteomes" id="UP000642070">
    <property type="component" value="Unassembled WGS sequence"/>
</dbReference>
<reference evidence="2" key="2">
    <citation type="submission" date="2020-09" db="EMBL/GenBank/DDBJ databases">
        <authorList>
            <person name="Sun Q."/>
            <person name="Ohkuma M."/>
        </authorList>
    </citation>
    <scope>NUCLEOTIDE SEQUENCE</scope>
    <source>
        <strain evidence="2">JCM 19831</strain>
    </source>
</reference>
<gene>
    <name evidence="2" type="ORF">GCM10007977_005590</name>
</gene>
<reference evidence="2" key="1">
    <citation type="journal article" date="2014" name="Int. J. Syst. Evol. Microbiol.">
        <title>Complete genome sequence of Corynebacterium casei LMG S-19264T (=DSM 44701T), isolated from a smear-ripened cheese.</title>
        <authorList>
            <consortium name="US DOE Joint Genome Institute (JGI-PGF)"/>
            <person name="Walter F."/>
            <person name="Albersmeier A."/>
            <person name="Kalinowski J."/>
            <person name="Ruckert C."/>
        </authorList>
    </citation>
    <scope>NUCLEOTIDE SEQUENCE</scope>
    <source>
        <strain evidence="2">JCM 19831</strain>
    </source>
</reference>
<sequence length="110" mass="11206">MRGPVGFVTLVSRPAGPGVQQGMTTKLVDCPECGSPATSRSQGRAAGTDGPIEYVHLRCVVGHRFFGPVDILVPAPAPQPVAPGHAREAGGISWGAAGGPGRRPGDRRAS</sequence>
<accession>A0A917T2Y8</accession>
<dbReference type="EMBL" id="BMPI01000003">
    <property type="protein sequence ID" value="GGM07439.1"/>
    <property type="molecule type" value="Genomic_DNA"/>
</dbReference>
<dbReference type="AlphaFoldDB" id="A0A917T2Y8"/>
<evidence type="ECO:0000313" key="2">
    <source>
        <dbReference type="EMBL" id="GGM07439.1"/>
    </source>
</evidence>
<proteinExistence type="predicted"/>
<feature type="compositionally biased region" description="Gly residues" evidence="1">
    <location>
        <begin position="92"/>
        <end position="102"/>
    </location>
</feature>
<organism evidence="2 3">
    <name type="scientific">Dactylosporangium sucinum</name>
    <dbReference type="NCBI Taxonomy" id="1424081"/>
    <lineage>
        <taxon>Bacteria</taxon>
        <taxon>Bacillati</taxon>
        <taxon>Actinomycetota</taxon>
        <taxon>Actinomycetes</taxon>
        <taxon>Micromonosporales</taxon>
        <taxon>Micromonosporaceae</taxon>
        <taxon>Dactylosporangium</taxon>
    </lineage>
</organism>
<feature type="region of interest" description="Disordered" evidence="1">
    <location>
        <begin position="80"/>
        <end position="110"/>
    </location>
</feature>
<protein>
    <submittedName>
        <fullName evidence="2">Uncharacterized protein</fullName>
    </submittedName>
</protein>
<name>A0A917T2Y8_9ACTN</name>
<evidence type="ECO:0000256" key="1">
    <source>
        <dbReference type="SAM" id="MobiDB-lite"/>
    </source>
</evidence>
<keyword evidence="3" id="KW-1185">Reference proteome</keyword>
<comment type="caution">
    <text evidence="2">The sequence shown here is derived from an EMBL/GenBank/DDBJ whole genome shotgun (WGS) entry which is preliminary data.</text>
</comment>